<dbReference type="InterPro" id="IPR027383">
    <property type="entry name" value="Znf_put"/>
</dbReference>
<reference evidence="2 3" key="1">
    <citation type="submission" date="2017-07" db="EMBL/GenBank/DDBJ databases">
        <title>Annotated genome sequence of Bacterioplanes sanyensis isolated from Red Sea.</title>
        <authorList>
            <person name="Rehman Z.U."/>
        </authorList>
    </citation>
    <scope>NUCLEOTIDE SEQUENCE [LARGE SCALE GENOMIC DNA]</scope>
    <source>
        <strain evidence="2 3">NV9</strain>
    </source>
</reference>
<protein>
    <recommendedName>
        <fullName evidence="1">Putative zinc-finger domain-containing protein</fullName>
    </recommendedName>
</protein>
<dbReference type="KEGG" id="bsan:CHH28_04510"/>
<dbReference type="AlphaFoldDB" id="A0A222FHC9"/>
<dbReference type="Proteomes" id="UP000202440">
    <property type="component" value="Chromosome"/>
</dbReference>
<evidence type="ECO:0000313" key="3">
    <source>
        <dbReference type="Proteomes" id="UP000202440"/>
    </source>
</evidence>
<name>A0A222FHC9_9GAMM</name>
<dbReference type="OrthoDB" id="8374021at2"/>
<feature type="domain" description="Putative zinc-finger" evidence="1">
    <location>
        <begin position="4"/>
        <end position="38"/>
    </location>
</feature>
<dbReference type="RefSeq" id="WP_094059187.1">
    <property type="nucleotide sequence ID" value="NZ_CP022530.1"/>
</dbReference>
<proteinExistence type="predicted"/>
<accession>A0A222FHC9</accession>
<keyword evidence="3" id="KW-1185">Reference proteome</keyword>
<dbReference type="Pfam" id="PF13490">
    <property type="entry name" value="zf-HC2"/>
    <property type="match status" value="1"/>
</dbReference>
<dbReference type="EMBL" id="CP022530">
    <property type="protein sequence ID" value="ASP37986.1"/>
    <property type="molecule type" value="Genomic_DNA"/>
</dbReference>
<gene>
    <name evidence="2" type="ORF">CHH28_04510</name>
</gene>
<evidence type="ECO:0000259" key="1">
    <source>
        <dbReference type="Pfam" id="PF13490"/>
    </source>
</evidence>
<organism evidence="2 3">
    <name type="scientific">Bacterioplanes sanyensis</name>
    <dbReference type="NCBI Taxonomy" id="1249553"/>
    <lineage>
        <taxon>Bacteria</taxon>
        <taxon>Pseudomonadati</taxon>
        <taxon>Pseudomonadota</taxon>
        <taxon>Gammaproteobacteria</taxon>
        <taxon>Oceanospirillales</taxon>
        <taxon>Oceanospirillaceae</taxon>
        <taxon>Bacterioplanes</taxon>
    </lineage>
</organism>
<evidence type="ECO:0000313" key="2">
    <source>
        <dbReference type="EMBL" id="ASP37986.1"/>
    </source>
</evidence>
<sequence length="63" mass="7404">MLNCEQATRLQSESMERPLSLKEKVELKLHTAMCNACRRFGRQVGSLRDMSRQYRDQQDNNSD</sequence>